<name>A0ABU9A0G0_9PSED</name>
<evidence type="ECO:0000256" key="1">
    <source>
        <dbReference type="SAM" id="Phobius"/>
    </source>
</evidence>
<gene>
    <name evidence="2" type="ORF">WLF18_10685</name>
</gene>
<dbReference type="Proteomes" id="UP001386972">
    <property type="component" value="Unassembled WGS sequence"/>
</dbReference>
<evidence type="ECO:0000313" key="2">
    <source>
        <dbReference type="EMBL" id="MEK2609565.1"/>
    </source>
</evidence>
<sequence length="278" mass="32021">MGFLLVLPILICGFIYCKYNFYDKTLIAKYEGQSLYLHIAMRGLVLTLPWLAIVFLAEWATDGFLGLADFLNERGFTARKERHLFTTMLVAILSAPIYAYLAAKVRFRITRYRHGLKNDYLTRSFILETMLPTSTHQALLLDSLFNKRLYMFSMEDRKVYIGWVKYFGNLQDHDSNNDEGFSIIPIYSGFRDKDQLTVEFTTFYDKVYDAVKKGRASGIDDGTEDRCTAASRADEIGSLFSISLLQKNIVSMTFFEGDYWQEFKKNEVRPEKATAASA</sequence>
<keyword evidence="1" id="KW-1133">Transmembrane helix</keyword>
<proteinExistence type="predicted"/>
<protein>
    <submittedName>
        <fullName evidence="2">Uncharacterized protein</fullName>
    </submittedName>
</protein>
<keyword evidence="1" id="KW-0812">Transmembrane</keyword>
<feature type="transmembrane region" description="Helical" evidence="1">
    <location>
        <begin position="34"/>
        <end position="57"/>
    </location>
</feature>
<evidence type="ECO:0000313" key="3">
    <source>
        <dbReference type="Proteomes" id="UP001386972"/>
    </source>
</evidence>
<reference evidence="2 3" key="1">
    <citation type="submission" date="2024-03" db="EMBL/GenBank/DDBJ databases">
        <title>Screening, Identification and Application of a Plant Lactobacillus Strain.</title>
        <authorList>
            <person name="Li Y.L."/>
        </authorList>
    </citation>
    <scope>NUCLEOTIDE SEQUENCE [LARGE SCALE GENOMIC DNA]</scope>
    <source>
        <strain evidence="2 3">JDB</strain>
    </source>
</reference>
<accession>A0ABU9A0G0</accession>
<feature type="transmembrane region" description="Helical" evidence="1">
    <location>
        <begin position="6"/>
        <end position="22"/>
    </location>
</feature>
<keyword evidence="3" id="KW-1185">Reference proteome</keyword>
<keyword evidence="1" id="KW-0472">Membrane</keyword>
<comment type="caution">
    <text evidence="2">The sequence shown here is derived from an EMBL/GenBank/DDBJ whole genome shotgun (WGS) entry which is preliminary data.</text>
</comment>
<organism evidence="2 3">
    <name type="scientific">Pseudomonas shirazensis</name>
    <dbReference type="NCBI Taxonomy" id="2745494"/>
    <lineage>
        <taxon>Bacteria</taxon>
        <taxon>Pseudomonadati</taxon>
        <taxon>Pseudomonadota</taxon>
        <taxon>Gammaproteobacteria</taxon>
        <taxon>Pseudomonadales</taxon>
        <taxon>Pseudomonadaceae</taxon>
        <taxon>Pseudomonas</taxon>
    </lineage>
</organism>
<feature type="transmembrane region" description="Helical" evidence="1">
    <location>
        <begin position="84"/>
        <end position="103"/>
    </location>
</feature>
<dbReference type="RefSeq" id="WP_340612263.1">
    <property type="nucleotide sequence ID" value="NZ_JBBNAW010000007.1"/>
</dbReference>
<dbReference type="EMBL" id="JBBNAW010000007">
    <property type="protein sequence ID" value="MEK2609565.1"/>
    <property type="molecule type" value="Genomic_DNA"/>
</dbReference>